<dbReference type="Proteomes" id="UP000694620">
    <property type="component" value="Chromosome 3"/>
</dbReference>
<evidence type="ECO:0000256" key="3">
    <source>
        <dbReference type="ARBA" id="ARBA00022530"/>
    </source>
</evidence>
<dbReference type="Gene3D" id="3.40.50.410">
    <property type="entry name" value="von Willebrand factor, type A domain"/>
    <property type="match status" value="1"/>
</dbReference>
<dbReference type="Ensembl" id="ENSECRT00000002873.1">
    <property type="protein sequence ID" value="ENSECRP00000002830.1"/>
    <property type="gene ID" value="ENSECRG00000001892.1"/>
</dbReference>
<reference evidence="9" key="2">
    <citation type="submission" date="2025-08" db="UniProtKB">
        <authorList>
            <consortium name="Ensembl"/>
        </authorList>
    </citation>
    <scope>IDENTIFICATION</scope>
</reference>
<dbReference type="GeneTree" id="ENSGT00940000154923"/>
<evidence type="ECO:0000313" key="9">
    <source>
        <dbReference type="Ensembl" id="ENSECRP00000002830.1"/>
    </source>
</evidence>
<dbReference type="PANTHER" id="PTHR24020:SF84">
    <property type="entry name" value="VWFA DOMAIN-CONTAINING PROTEIN"/>
    <property type="match status" value="1"/>
</dbReference>
<keyword evidence="2" id="KW-0964">Secreted</keyword>
<dbReference type="SUPFAM" id="SSF49265">
    <property type="entry name" value="Fibronectin type III"/>
    <property type="match status" value="1"/>
</dbReference>
<dbReference type="FunFam" id="2.60.40.10:FF:000121">
    <property type="entry name" value="Collagen type XII alpha 1 chain"/>
    <property type="match status" value="1"/>
</dbReference>
<dbReference type="CDD" id="cd00063">
    <property type="entry name" value="FN3"/>
    <property type="match status" value="2"/>
</dbReference>
<dbReference type="InterPro" id="IPR003961">
    <property type="entry name" value="FN3_dom"/>
</dbReference>
<reference evidence="9" key="1">
    <citation type="submission" date="2021-06" db="EMBL/GenBank/DDBJ databases">
        <authorList>
            <consortium name="Wellcome Sanger Institute Data Sharing"/>
        </authorList>
    </citation>
    <scope>NUCLEOTIDE SEQUENCE [LARGE SCALE GENOMIC DNA]</scope>
</reference>
<keyword evidence="10" id="KW-1185">Reference proteome</keyword>
<dbReference type="PROSITE" id="PS50853">
    <property type="entry name" value="FN3"/>
    <property type="match status" value="2"/>
</dbReference>
<reference evidence="9" key="3">
    <citation type="submission" date="2025-09" db="UniProtKB">
        <authorList>
            <consortium name="Ensembl"/>
        </authorList>
    </citation>
    <scope>IDENTIFICATION</scope>
</reference>
<evidence type="ECO:0008006" key="11">
    <source>
        <dbReference type="Google" id="ProtNLM"/>
    </source>
</evidence>
<sequence>MSSSPYDKHVFSVSNFDLIKTVQRQIASQVCSGVEEQLNELVSGEEGKVLSAFLCFELALIVHKCTLGVDVQADVVLLVDGSYSIGLTNFAKVRAFLEVLVKSFEIGPNKVQISLVQYSRDPYTEFALNTHQSIDAVLKAVRSFPYRGGSTNTGKAMTYVREKIFVASRGARINVPRVMILITDGKSSDAFKDPATRLRNTDVEIFAVGVKDAVRSELEAIANPPADTHVYTVEDFDAFQRISTELTQSICLRIEQELYAIISRCNFRVTWGAAPGNVQRYRLSYVPIGGGETKYAATVGAETSIVLKDLLPLTTYQVSVAAEYASGIGREMGTTGTTKEASPNAKSLRVSDETETTMKVTWQPAPREVVNYRLTYRPVSGGRQIATKVPGTLTSTVLRKLTPRTSYDITVHPIFKKGEGKARQGIGTTRTLTVDNRVHNY</sequence>
<dbReference type="InterPro" id="IPR013783">
    <property type="entry name" value="Ig-like_fold"/>
</dbReference>
<dbReference type="PANTHER" id="PTHR24020">
    <property type="entry name" value="COLLAGEN ALPHA"/>
    <property type="match status" value="1"/>
</dbReference>
<evidence type="ECO:0000256" key="5">
    <source>
        <dbReference type="ARBA" id="ARBA00023119"/>
    </source>
</evidence>
<proteinExistence type="predicted"/>
<dbReference type="Pfam" id="PF00092">
    <property type="entry name" value="VWA"/>
    <property type="match status" value="1"/>
</dbReference>
<evidence type="ECO:0000256" key="1">
    <source>
        <dbReference type="ARBA" id="ARBA00004498"/>
    </source>
</evidence>
<protein>
    <recommendedName>
        <fullName evidence="11">Collagen alpha-1(XII) chain</fullName>
    </recommendedName>
</protein>
<dbReference type="SMART" id="SM00327">
    <property type="entry name" value="VWA"/>
    <property type="match status" value="1"/>
</dbReference>
<dbReference type="Pfam" id="PF00041">
    <property type="entry name" value="fn3"/>
    <property type="match status" value="2"/>
</dbReference>
<dbReference type="InterPro" id="IPR036465">
    <property type="entry name" value="vWFA_dom_sf"/>
</dbReference>
<evidence type="ECO:0000256" key="4">
    <source>
        <dbReference type="ARBA" id="ARBA00022737"/>
    </source>
</evidence>
<dbReference type="InterPro" id="IPR050525">
    <property type="entry name" value="ECM_Assembly_Org"/>
</dbReference>
<keyword evidence="4" id="KW-0677">Repeat</keyword>
<name>A0A8C4RJD3_ERPCA</name>
<dbReference type="SMART" id="SM00060">
    <property type="entry name" value="FN3"/>
    <property type="match status" value="2"/>
</dbReference>
<dbReference type="InterPro" id="IPR036116">
    <property type="entry name" value="FN3_sf"/>
</dbReference>
<accession>A0A8C4RJD3</accession>
<dbReference type="AlphaFoldDB" id="A0A8C4RJD3"/>
<dbReference type="SUPFAM" id="SSF53300">
    <property type="entry name" value="vWA-like"/>
    <property type="match status" value="1"/>
</dbReference>
<comment type="subcellular location">
    <subcellularLocation>
        <location evidence="1">Secreted</location>
        <location evidence="1">Extracellular space</location>
        <location evidence="1">Extracellular matrix</location>
    </subcellularLocation>
</comment>
<evidence type="ECO:0000313" key="10">
    <source>
        <dbReference type="Proteomes" id="UP000694620"/>
    </source>
</evidence>
<feature type="domain" description="Fibronectin type-III" evidence="8">
    <location>
        <begin position="344"/>
        <end position="436"/>
    </location>
</feature>
<dbReference type="CDD" id="cd01482">
    <property type="entry name" value="vWA_collagen_alphaI-XII-like"/>
    <property type="match status" value="1"/>
</dbReference>
<keyword evidence="6" id="KW-0325">Glycoprotein</keyword>
<dbReference type="Gene3D" id="2.60.40.10">
    <property type="entry name" value="Immunoglobulins"/>
    <property type="match status" value="2"/>
</dbReference>
<feature type="domain" description="VWFA" evidence="7">
    <location>
        <begin position="74"/>
        <end position="250"/>
    </location>
</feature>
<dbReference type="PROSITE" id="PS50234">
    <property type="entry name" value="VWFA"/>
    <property type="match status" value="1"/>
</dbReference>
<dbReference type="PRINTS" id="PR00453">
    <property type="entry name" value="VWFADOMAIN"/>
</dbReference>
<organism evidence="9 10">
    <name type="scientific">Erpetoichthys calabaricus</name>
    <name type="common">Rope fish</name>
    <name type="synonym">Calamoichthys calabaricus</name>
    <dbReference type="NCBI Taxonomy" id="27687"/>
    <lineage>
        <taxon>Eukaryota</taxon>
        <taxon>Metazoa</taxon>
        <taxon>Chordata</taxon>
        <taxon>Craniata</taxon>
        <taxon>Vertebrata</taxon>
        <taxon>Euteleostomi</taxon>
        <taxon>Actinopterygii</taxon>
        <taxon>Polypteriformes</taxon>
        <taxon>Polypteridae</taxon>
        <taxon>Erpetoichthys</taxon>
    </lineage>
</organism>
<evidence type="ECO:0000259" key="7">
    <source>
        <dbReference type="PROSITE" id="PS50234"/>
    </source>
</evidence>
<dbReference type="GO" id="GO:0005581">
    <property type="term" value="C:collagen trimer"/>
    <property type="evidence" value="ECO:0007669"/>
    <property type="project" value="UniProtKB-KW"/>
</dbReference>
<evidence type="ECO:0000256" key="6">
    <source>
        <dbReference type="ARBA" id="ARBA00023180"/>
    </source>
</evidence>
<feature type="domain" description="Fibronectin type-III" evidence="8">
    <location>
        <begin position="253"/>
        <end position="341"/>
    </location>
</feature>
<dbReference type="FunFam" id="3.40.50.410:FF:000001">
    <property type="entry name" value="Collagen, type XII, alpha 1"/>
    <property type="match status" value="1"/>
</dbReference>
<evidence type="ECO:0000256" key="2">
    <source>
        <dbReference type="ARBA" id="ARBA00022525"/>
    </source>
</evidence>
<keyword evidence="3" id="KW-0272">Extracellular matrix</keyword>
<keyword evidence="5" id="KW-0176">Collagen</keyword>
<dbReference type="InterPro" id="IPR002035">
    <property type="entry name" value="VWF_A"/>
</dbReference>
<evidence type="ECO:0000259" key="8">
    <source>
        <dbReference type="PROSITE" id="PS50853"/>
    </source>
</evidence>